<dbReference type="InterPro" id="IPR023198">
    <property type="entry name" value="PGP-like_dom2"/>
</dbReference>
<proteinExistence type="predicted"/>
<dbReference type="Gene3D" id="1.10.150.240">
    <property type="entry name" value="Putative phosphatase, domain 2"/>
    <property type="match status" value="1"/>
</dbReference>
<sequence>MTTQVITTSQTKKTEQVTVVVESYRKELTVIIEQARTEGVKHCTSTKDREEYLAQLTIIEQTASTQTVEVEHVAIQAIENGTDVKSQLETLAKSTTKKINEHFDDLKNRVKFTSVVHAEAVVQKTKKAASIVEAKRVAATGWFSRLTETINSRIQEGGENVKEDIAKITEKAEEEISTVLKEEDEEDDETIKGSVGTALVSIKDSIAAQLTQVKNVITETTDTSALQEKFTEVSEKTKQEIDTTFTTVSEKVKSDVKQTEKEKVTIQVEDVEVVDTTVVDTTEKANETVKSWYNNLKTKLSKLVDRDSEEAKVEADVIIAEAEVELKEKIDVLKKTSKTESNTETTEQIDSYFGKLTNSAKSQLTAVKTAVSDNVFQDKTTFEESMTKNETKLQDEITSHTEVVKNETKKHSLGKQVGKVVLSTAAVAAAAAVAYTTYKDHEDKKCAEAIKIQQKVQVIEKSTVEEVQKTVDTWYTTLTQKIIVRTEQGGENVSQDVTVIVDEAQADLDKTLEKIQHGCIDKAENRQSFYKTIQWIRTTTVTQTTQIKTLVTKSTSTTSSVTLKNQIENYTLISKKQLEKALAVHVSTESTQVTKGSDEKTVVVVQETQEQIVERTRVEVQVVVEETKTTLTRWLDTLHEDIRVVTRRGGPNVRQEITVLITEAEKKKAVLIQEAKLKFVSIDQTSATSQTSTEVTTLVTTAHKQALDCIDNVNATVEFQITLVNEAISRVDVEEYQVVEERLTTIITRTKERVFHILDNATHTAISAAFEGKTTTWVETTELPRSFDNVRAFAFDVVDTVVDYRKSLSITWQKIVLSKKESKLSQFDFSSFVARWYILFHQHKLDHVHATDDEAIRAVLVNEFKTADIEDLVSESEIDQLIVTWHNLVLFGESTSAIHRIKKQQNVRYKTVAISDTLSTSSMVDLAMSGCMCWHAQFSSEMFGQFSKSSTDGLVSGTSRFLGLQSPQQLAVVSANPRVLDAAKKAGSLTVFVQRDESVTTTAKYDLEIDGLDVLAESVQTFLEHKQVTIANEENKPARGWFQRVISKTADAFDGIVG</sequence>
<accession>A0A163B4Z6</accession>
<dbReference type="STRING" id="763407.A0A163B4Z6"/>
<name>A0A163B4Z6_PHYB8</name>
<dbReference type="PANTHER" id="PTHR43316">
    <property type="entry name" value="HYDROLASE, HALOACID DELAHOGENASE-RELATED"/>
    <property type="match status" value="1"/>
</dbReference>
<dbReference type="InterPro" id="IPR036412">
    <property type="entry name" value="HAD-like_sf"/>
</dbReference>
<dbReference type="Proteomes" id="UP000077315">
    <property type="component" value="Unassembled WGS sequence"/>
</dbReference>
<keyword evidence="1" id="KW-0378">Hydrolase</keyword>
<dbReference type="EMBL" id="KV440973">
    <property type="protein sequence ID" value="OAD78291.1"/>
    <property type="molecule type" value="Genomic_DNA"/>
</dbReference>
<dbReference type="SUPFAM" id="SSF56784">
    <property type="entry name" value="HAD-like"/>
    <property type="match status" value="1"/>
</dbReference>
<dbReference type="GO" id="GO:0016787">
    <property type="term" value="F:hydrolase activity"/>
    <property type="evidence" value="ECO:0007669"/>
    <property type="project" value="UniProtKB-KW"/>
</dbReference>
<dbReference type="GeneID" id="28999062"/>
<protein>
    <submittedName>
        <fullName evidence="2">Uncharacterized protein</fullName>
    </submittedName>
</protein>
<dbReference type="OrthoDB" id="2363873at2759"/>
<dbReference type="PANTHER" id="PTHR43316:SF3">
    <property type="entry name" value="HALOACID DEHALOGENASE, TYPE II (AFU_ORTHOLOGUE AFUA_2G07750)-RELATED"/>
    <property type="match status" value="1"/>
</dbReference>
<reference evidence="3" key="1">
    <citation type="submission" date="2015-06" db="EMBL/GenBank/DDBJ databases">
        <title>Expansion of signal transduction pathways in fungi by whole-genome duplication.</title>
        <authorList>
            <consortium name="DOE Joint Genome Institute"/>
            <person name="Corrochano L.M."/>
            <person name="Kuo A."/>
            <person name="Marcet-Houben M."/>
            <person name="Polaino S."/>
            <person name="Salamov A."/>
            <person name="Villalobos J.M."/>
            <person name="Alvarez M.I."/>
            <person name="Avalos J."/>
            <person name="Benito E.P."/>
            <person name="Benoit I."/>
            <person name="Burger G."/>
            <person name="Camino L.P."/>
            <person name="Canovas D."/>
            <person name="Cerda-Olmedo E."/>
            <person name="Cheng J.-F."/>
            <person name="Dominguez A."/>
            <person name="Elias M."/>
            <person name="Eslava A.P."/>
            <person name="Glaser F."/>
            <person name="Grimwood J."/>
            <person name="Gutierrez G."/>
            <person name="Heitman J."/>
            <person name="Henrissat B."/>
            <person name="Iturriaga E.A."/>
            <person name="Lang B.F."/>
            <person name="Lavin J.L."/>
            <person name="Lee S."/>
            <person name="Li W."/>
            <person name="Lindquist E."/>
            <person name="Lopez-Garcia S."/>
            <person name="Luque E.M."/>
            <person name="Marcos A.T."/>
            <person name="Martin J."/>
            <person name="McCluskey K."/>
            <person name="Medina H.R."/>
            <person name="Miralles-Duran A."/>
            <person name="Miyazaki A."/>
            <person name="Munoz-Torres E."/>
            <person name="Oguiza J.A."/>
            <person name="Ohm R."/>
            <person name="Olmedo M."/>
            <person name="Orejas M."/>
            <person name="Ortiz-Castellanos L."/>
            <person name="Pisabarro A.G."/>
            <person name="Rodriguez-Romero J."/>
            <person name="Ruiz-Herrera J."/>
            <person name="Ruiz-Vazquez R."/>
            <person name="Sanz C."/>
            <person name="Schackwitz W."/>
            <person name="Schmutz J."/>
            <person name="Shahriari M."/>
            <person name="Shelest E."/>
            <person name="Silva-Franco F."/>
            <person name="Soanes D."/>
            <person name="Syed K."/>
            <person name="Tagua V.G."/>
            <person name="Talbot N.J."/>
            <person name="Thon M."/>
            <person name="De vries R.P."/>
            <person name="Wiebenga A."/>
            <person name="Yadav J.S."/>
            <person name="Braun E.L."/>
            <person name="Baker S."/>
            <person name="Garre V."/>
            <person name="Horwitz B."/>
            <person name="Torres-Martinez S."/>
            <person name="Idnurm A."/>
            <person name="Herrera-Estrella A."/>
            <person name="Gabaldon T."/>
            <person name="Grigoriev I.V."/>
        </authorList>
    </citation>
    <scope>NUCLEOTIDE SEQUENCE [LARGE SCALE GENOMIC DNA]</scope>
    <source>
        <strain evidence="3">NRRL 1555(-)</strain>
    </source>
</reference>
<evidence type="ECO:0000313" key="2">
    <source>
        <dbReference type="EMBL" id="OAD78291.1"/>
    </source>
</evidence>
<dbReference type="InterPro" id="IPR023214">
    <property type="entry name" value="HAD_sf"/>
</dbReference>
<dbReference type="VEuPathDB" id="FungiDB:PHYBLDRAFT_179511"/>
<gene>
    <name evidence="2" type="ORF">PHYBLDRAFT_179511</name>
</gene>
<dbReference type="Gene3D" id="3.40.50.1000">
    <property type="entry name" value="HAD superfamily/HAD-like"/>
    <property type="match status" value="1"/>
</dbReference>
<dbReference type="InterPro" id="IPR051540">
    <property type="entry name" value="S-2-haloacid_dehalogenase"/>
</dbReference>
<evidence type="ECO:0000256" key="1">
    <source>
        <dbReference type="ARBA" id="ARBA00022801"/>
    </source>
</evidence>
<dbReference type="InParanoid" id="A0A163B4Z6"/>
<dbReference type="RefSeq" id="XP_018296331.1">
    <property type="nucleotide sequence ID" value="XM_018438156.1"/>
</dbReference>
<keyword evidence="3" id="KW-1185">Reference proteome</keyword>
<organism evidence="2 3">
    <name type="scientific">Phycomyces blakesleeanus (strain ATCC 8743b / DSM 1359 / FGSC 10004 / NBRC 33097 / NRRL 1555)</name>
    <dbReference type="NCBI Taxonomy" id="763407"/>
    <lineage>
        <taxon>Eukaryota</taxon>
        <taxon>Fungi</taxon>
        <taxon>Fungi incertae sedis</taxon>
        <taxon>Mucoromycota</taxon>
        <taxon>Mucoromycotina</taxon>
        <taxon>Mucoromycetes</taxon>
        <taxon>Mucorales</taxon>
        <taxon>Phycomycetaceae</taxon>
        <taxon>Phycomyces</taxon>
    </lineage>
</organism>
<evidence type="ECO:0000313" key="3">
    <source>
        <dbReference type="Proteomes" id="UP000077315"/>
    </source>
</evidence>
<dbReference type="AlphaFoldDB" id="A0A163B4Z6"/>